<evidence type="ECO:0000259" key="5">
    <source>
        <dbReference type="Pfam" id="PF16315"/>
    </source>
</evidence>
<feature type="signal peptide" evidence="3">
    <location>
        <begin position="1"/>
        <end position="21"/>
    </location>
</feature>
<dbReference type="AlphaFoldDB" id="A0AA97EK20"/>
<dbReference type="InterPro" id="IPR011050">
    <property type="entry name" value="Pectin_lyase_fold/virulence"/>
</dbReference>
<evidence type="ECO:0000313" key="8">
    <source>
        <dbReference type="Proteomes" id="UP001302486"/>
    </source>
</evidence>
<dbReference type="Pfam" id="PF12708">
    <property type="entry name" value="Pect-lyase_RHGA_epim"/>
    <property type="match status" value="1"/>
</dbReference>
<feature type="domain" description="Rhamnogalacturonase A/B/Epimerase-like pectate lyase" evidence="4">
    <location>
        <begin position="67"/>
        <end position="276"/>
    </location>
</feature>
<name>A0AA97EK20_9FLAO</name>
<protein>
    <submittedName>
        <fullName evidence="7">DUF4955 domain-containing protein</fullName>
    </submittedName>
</protein>
<reference evidence="8" key="1">
    <citation type="submission" date="2024-06" db="EMBL/GenBank/DDBJ databases">
        <title>Hwangdonia haimaensis gen. nov., sp. nov., a member of the family Flavobacteriaceae isolated from the haima cold seep.</title>
        <authorList>
            <person name="Li J."/>
        </authorList>
    </citation>
    <scope>NUCLEOTIDE SEQUENCE [LARGE SCALE GENOMIC DNA]</scope>
    <source>
        <strain evidence="8">SCSIO 19198</strain>
    </source>
</reference>
<dbReference type="RefSeq" id="WP_316982555.1">
    <property type="nucleotide sequence ID" value="NZ_CP136521.1"/>
</dbReference>
<evidence type="ECO:0000256" key="3">
    <source>
        <dbReference type="SAM" id="SignalP"/>
    </source>
</evidence>
<organism evidence="7 8">
    <name type="scientific">Hwangdonia lutea</name>
    <dbReference type="NCBI Taxonomy" id="3075823"/>
    <lineage>
        <taxon>Bacteria</taxon>
        <taxon>Pseudomonadati</taxon>
        <taxon>Bacteroidota</taxon>
        <taxon>Flavobacteriia</taxon>
        <taxon>Flavobacteriales</taxon>
        <taxon>Flavobacteriaceae</taxon>
        <taxon>Hwangdonia</taxon>
    </lineage>
</organism>
<dbReference type="Gene3D" id="2.160.20.10">
    <property type="entry name" value="Single-stranded right-handed beta-helix, Pectin lyase-like"/>
    <property type="match status" value="1"/>
</dbReference>
<feature type="compositionally biased region" description="Polar residues" evidence="2">
    <location>
        <begin position="594"/>
        <end position="603"/>
    </location>
</feature>
<dbReference type="KEGG" id="hws:RNZ46_12780"/>
<proteinExistence type="predicted"/>
<dbReference type="Proteomes" id="UP001302486">
    <property type="component" value="Chromosome"/>
</dbReference>
<gene>
    <name evidence="7" type="ORF">RNZ46_12780</name>
</gene>
<dbReference type="Pfam" id="PF16315">
    <property type="entry name" value="DUF4955"/>
    <property type="match status" value="1"/>
</dbReference>
<dbReference type="InterPro" id="IPR024535">
    <property type="entry name" value="RHGA/B-epi-like_pectate_lyase"/>
</dbReference>
<keyword evidence="1 3" id="KW-0732">Signal</keyword>
<dbReference type="EMBL" id="CP136521">
    <property type="protein sequence ID" value="WOD42864.1"/>
    <property type="molecule type" value="Genomic_DNA"/>
</dbReference>
<evidence type="ECO:0000256" key="1">
    <source>
        <dbReference type="ARBA" id="ARBA00022729"/>
    </source>
</evidence>
<evidence type="ECO:0000259" key="6">
    <source>
        <dbReference type="Pfam" id="PF18962"/>
    </source>
</evidence>
<evidence type="ECO:0000256" key="2">
    <source>
        <dbReference type="SAM" id="MobiDB-lite"/>
    </source>
</evidence>
<dbReference type="Pfam" id="PF18962">
    <property type="entry name" value="Por_Secre_tail"/>
    <property type="match status" value="1"/>
</dbReference>
<feature type="region of interest" description="Disordered" evidence="2">
    <location>
        <begin position="580"/>
        <end position="603"/>
    </location>
</feature>
<feature type="compositionally biased region" description="Basic and acidic residues" evidence="2">
    <location>
        <begin position="580"/>
        <end position="589"/>
    </location>
</feature>
<sequence>MIKTLRLTLLCLILFQTQLKAQNPSLLYQNWVDAQINNTEPILPTFSYAGYHNGEVGLPSSFSQPVFDVTNYGAVADDGISDKSAIMATIAAAEANPSGGIVFFPPGRFVVNDDAVDDLSEVIRISKSNIVIKGSGSGIGGTELYQKDNTTHPDMATKDWVCPYLFVFWNGEDSVNTYITDVVGNADRETFTLQVADASSITVGQWVELYLKDTNSALLAEELSPYTTSDLYQPSNLKIVNDGVQVREVHKVVGKSGNTITFKEPIHRAVNATYDWKINNFKALEEVGVQDLKYTGGFIWNHIHHRAPQELYPGEPVNGPNAYLSSSGWSGIQFNHVVNGWISNVEFSDMSQVAQFKFSANCTALNNRYTGNPGHNFIVTNSATGCFIGKNIDYTSGIWHGAGVNALSIGNVLWRNESPQNGNSGMEIHASQPRATLFDVCKGGFFFNQGGSTGALPNHLRHMVLWNFEGVSYQATGVKSWRPNSETRYAKFLMPIISGLQGFTMSTEANQYQENESQGTPVDEESLYEHQLEYRLGSLPSWIDEEAPSPFYPIFHYEDFGAVNRGYSVQVIANPDSQDESKIGKRISDIPDASDSNNEFTETRPSVRIPANQARDQRALSIVGTSSNTNYELEAWVVMQTVDVSTSNPYIRVADTHKYISFWTEQRYANGGISALEAYVSTDYTNNVSTATWTNVTSSLNQIATSGQNPQTYIKSVLDISAYNSSSFTLAFKYTSSPSAWSPTNRNGTFYISDVKYFVSSAPLSSQVFVAESKTIKVFPNPVSDRLYIRVADNAFKIHSVTLLNVMGKTVYKSEKAYDDIDVSQLPSGIYFLRLKDANSDNTVTKKVMIR</sequence>
<dbReference type="NCBIfam" id="TIGR04183">
    <property type="entry name" value="Por_Secre_tail"/>
    <property type="match status" value="1"/>
</dbReference>
<dbReference type="InterPro" id="IPR032532">
    <property type="entry name" value="DUF4955"/>
</dbReference>
<dbReference type="SUPFAM" id="SSF51126">
    <property type="entry name" value="Pectin lyase-like"/>
    <property type="match status" value="1"/>
</dbReference>
<evidence type="ECO:0000313" key="7">
    <source>
        <dbReference type="EMBL" id="WOD42864.1"/>
    </source>
</evidence>
<feature type="chain" id="PRO_5041734575" evidence="3">
    <location>
        <begin position="22"/>
        <end position="851"/>
    </location>
</feature>
<dbReference type="InterPro" id="IPR026444">
    <property type="entry name" value="Secre_tail"/>
</dbReference>
<dbReference type="InterPro" id="IPR012334">
    <property type="entry name" value="Pectin_lyas_fold"/>
</dbReference>
<feature type="domain" description="DUF4955" evidence="5">
    <location>
        <begin position="397"/>
        <end position="545"/>
    </location>
</feature>
<accession>A0AA97EK20</accession>
<feature type="domain" description="Secretion system C-terminal sorting" evidence="6">
    <location>
        <begin position="778"/>
        <end position="850"/>
    </location>
</feature>
<keyword evidence="8" id="KW-1185">Reference proteome</keyword>
<evidence type="ECO:0000259" key="4">
    <source>
        <dbReference type="Pfam" id="PF12708"/>
    </source>
</evidence>